<dbReference type="InterPro" id="IPR045175">
    <property type="entry name" value="M28_fam"/>
</dbReference>
<dbReference type="InterPro" id="IPR007280">
    <property type="entry name" value="Peptidase_C_arc/bac"/>
</dbReference>
<keyword evidence="3" id="KW-0479">Metal-binding</keyword>
<evidence type="ECO:0000256" key="6">
    <source>
        <dbReference type="ARBA" id="ARBA00022833"/>
    </source>
</evidence>
<feature type="compositionally biased region" description="Polar residues" evidence="8">
    <location>
        <begin position="412"/>
        <end position="424"/>
    </location>
</feature>
<keyword evidence="4 9" id="KW-0732">Signal</keyword>
<keyword evidence="5" id="KW-0378">Hydrolase</keyword>
<dbReference type="GO" id="GO:0004252">
    <property type="term" value="F:serine-type endopeptidase activity"/>
    <property type="evidence" value="ECO:0007669"/>
    <property type="project" value="InterPro"/>
</dbReference>
<dbReference type="Pfam" id="PF04389">
    <property type="entry name" value="Peptidase_M28"/>
    <property type="match status" value="1"/>
</dbReference>
<dbReference type="Proteomes" id="UP000295375">
    <property type="component" value="Unassembled WGS sequence"/>
</dbReference>
<evidence type="ECO:0000259" key="10">
    <source>
        <dbReference type="PROSITE" id="PS51829"/>
    </source>
</evidence>
<evidence type="ECO:0000256" key="7">
    <source>
        <dbReference type="ARBA" id="ARBA00023145"/>
    </source>
</evidence>
<dbReference type="EMBL" id="SNYM01000003">
    <property type="protein sequence ID" value="TDQ49651.1"/>
    <property type="molecule type" value="Genomic_DNA"/>
</dbReference>
<dbReference type="FunFam" id="2.60.120.380:FF:000013">
    <property type="entry name" value="Alkaline serine protease"/>
    <property type="match status" value="1"/>
</dbReference>
<name>A0A4R6URH3_9GAMM</name>
<dbReference type="RefSeq" id="WP_162848148.1">
    <property type="nucleotide sequence ID" value="NZ_CP037953.1"/>
</dbReference>
<evidence type="ECO:0000256" key="9">
    <source>
        <dbReference type="SAM" id="SignalP"/>
    </source>
</evidence>
<dbReference type="Gene3D" id="2.60.120.380">
    <property type="match status" value="1"/>
</dbReference>
<keyword evidence="2" id="KW-0645">Protease</keyword>
<reference evidence="11 12" key="1">
    <citation type="submission" date="2019-03" db="EMBL/GenBank/DDBJ databases">
        <title>Genomic Encyclopedia of Type Strains, Phase IV (KMG-IV): sequencing the most valuable type-strain genomes for metagenomic binning, comparative biology and taxonomic classification.</title>
        <authorList>
            <person name="Goeker M."/>
        </authorList>
    </citation>
    <scope>NUCLEOTIDE SEQUENCE [LARGE SCALE GENOMIC DNA]</scope>
    <source>
        <strain evidence="11 12">DSM 103792</strain>
    </source>
</reference>
<accession>A0A4R6URH3</accession>
<gene>
    <name evidence="11" type="ORF">EV696_10319</name>
</gene>
<dbReference type="InterPro" id="IPR008979">
    <property type="entry name" value="Galactose-bd-like_sf"/>
</dbReference>
<feature type="signal peptide" evidence="9">
    <location>
        <begin position="1"/>
        <end position="23"/>
    </location>
</feature>
<proteinExistence type="predicted"/>
<dbReference type="Pfam" id="PF04151">
    <property type="entry name" value="PPC"/>
    <property type="match status" value="1"/>
</dbReference>
<evidence type="ECO:0000256" key="5">
    <source>
        <dbReference type="ARBA" id="ARBA00022801"/>
    </source>
</evidence>
<dbReference type="InterPro" id="IPR007484">
    <property type="entry name" value="Peptidase_M28"/>
</dbReference>
<dbReference type="InterPro" id="IPR002884">
    <property type="entry name" value="P_dom"/>
</dbReference>
<feature type="region of interest" description="Disordered" evidence="8">
    <location>
        <begin position="397"/>
        <end position="424"/>
    </location>
</feature>
<evidence type="ECO:0000313" key="11">
    <source>
        <dbReference type="EMBL" id="TDQ49651.1"/>
    </source>
</evidence>
<dbReference type="Gene3D" id="3.40.630.10">
    <property type="entry name" value="Zn peptidases"/>
    <property type="match status" value="1"/>
</dbReference>
<evidence type="ECO:0000256" key="2">
    <source>
        <dbReference type="ARBA" id="ARBA00022670"/>
    </source>
</evidence>
<dbReference type="GO" id="GO:0006508">
    <property type="term" value="P:proteolysis"/>
    <property type="evidence" value="ECO:0007669"/>
    <property type="project" value="UniProtKB-KW"/>
</dbReference>
<dbReference type="PROSITE" id="PS51829">
    <property type="entry name" value="P_HOMO_B"/>
    <property type="match status" value="1"/>
</dbReference>
<evidence type="ECO:0000256" key="3">
    <source>
        <dbReference type="ARBA" id="ARBA00022723"/>
    </source>
</evidence>
<feature type="chain" id="PRO_5020631402" evidence="9">
    <location>
        <begin position="24"/>
        <end position="630"/>
    </location>
</feature>
<comment type="caution">
    <text evidence="11">The sequence shown here is derived from an EMBL/GenBank/DDBJ whole genome shotgun (WGS) entry which is preliminary data.</text>
</comment>
<sequence length="630" mass="68334">MKRLLPLLAAAFGVAQFMTPASAEEHLISMAQSDWQSWQAQFRMSAEQPQRIAVQQDTVLLRLNDQQLQQLSQFMHEQQHRCGGFFAHENLAVAMQALQPVEQPLLTLATYTIDQQSVVTPLLSQVSESRLRQMITDLSAFQNRYYNASYGKSSSEWISDQWAQIASSRSDISVELKSCSTCGIQQNVILTIPGSTLPNEVVVLGAHADSIIGGMTTNSRAPGADDDASGVSVITEVLRVAMANNFRPQRTVQFMAYAAEEVGLRGSQAIANEYQSQSKNVYAVVQFDMTNYAGTGADVWIMTDNGNSTLIQFLRDLFDAYLAPTGLTRGDTRCGYGCSDHASWNRAGFPSAMYAETTFNQTNPNLHTVNDTLSASGGTANHSIAFAKLGVAFAYETGKTGTTPPPPDEGELQNNVPVSNLSGSQGQERHFYLDVPTGSSNLAFDISGGSGDADMYVRFGSKPTTSSYDCRPYRNGNVENCSFAAPQTGRYYVMLRAYSNYSGVTLKGAYQDGTGGGDSFENINNYNIPDNNSTGVQSPLAVTGSGNAGTISVEVAIVHTYIGDLIVDVIAPDGTVYNVHNRSGGSADNINQTYSVNVGSKPRAGTWNLRVRDLARVDTGYIDRWKITFP</sequence>
<dbReference type="GO" id="GO:0004177">
    <property type="term" value="F:aminopeptidase activity"/>
    <property type="evidence" value="ECO:0007669"/>
    <property type="project" value="UniProtKB-KW"/>
</dbReference>
<evidence type="ECO:0000256" key="4">
    <source>
        <dbReference type="ARBA" id="ARBA00022729"/>
    </source>
</evidence>
<dbReference type="Gene3D" id="2.60.120.260">
    <property type="entry name" value="Galactose-binding domain-like"/>
    <property type="match status" value="1"/>
</dbReference>
<dbReference type="AlphaFoldDB" id="A0A4R6URH3"/>
<keyword evidence="1 11" id="KW-0031">Aminopeptidase</keyword>
<dbReference type="PANTHER" id="PTHR12147">
    <property type="entry name" value="METALLOPEPTIDASE M28 FAMILY MEMBER"/>
    <property type="match status" value="1"/>
</dbReference>
<dbReference type="PANTHER" id="PTHR12147:SF56">
    <property type="entry name" value="AMINOPEPTIDASE YDR415C-RELATED"/>
    <property type="match status" value="1"/>
</dbReference>
<dbReference type="GO" id="GO:0008235">
    <property type="term" value="F:metalloexopeptidase activity"/>
    <property type="evidence" value="ECO:0007669"/>
    <property type="project" value="InterPro"/>
</dbReference>
<dbReference type="GO" id="GO:0046872">
    <property type="term" value="F:metal ion binding"/>
    <property type="evidence" value="ECO:0007669"/>
    <property type="project" value="UniProtKB-KW"/>
</dbReference>
<evidence type="ECO:0000256" key="8">
    <source>
        <dbReference type="SAM" id="MobiDB-lite"/>
    </source>
</evidence>
<dbReference type="Pfam" id="PF01483">
    <property type="entry name" value="P_proprotein"/>
    <property type="match status" value="1"/>
</dbReference>
<keyword evidence="6" id="KW-0862">Zinc</keyword>
<dbReference type="SUPFAM" id="SSF49785">
    <property type="entry name" value="Galactose-binding domain-like"/>
    <property type="match status" value="1"/>
</dbReference>
<feature type="domain" description="P/Homo B" evidence="10">
    <location>
        <begin position="514"/>
        <end position="630"/>
    </location>
</feature>
<protein>
    <submittedName>
        <fullName evidence="11">Leucyl aminopeptidase</fullName>
    </submittedName>
</protein>
<keyword evidence="12" id="KW-1185">Reference proteome</keyword>
<organism evidence="11 12">
    <name type="scientific">Permianibacter aggregans</name>
    <dbReference type="NCBI Taxonomy" id="1510150"/>
    <lineage>
        <taxon>Bacteria</taxon>
        <taxon>Pseudomonadati</taxon>
        <taxon>Pseudomonadota</taxon>
        <taxon>Gammaproteobacteria</taxon>
        <taxon>Pseudomonadales</taxon>
        <taxon>Pseudomonadaceae</taxon>
        <taxon>Permianibacter</taxon>
    </lineage>
</organism>
<evidence type="ECO:0000313" key="12">
    <source>
        <dbReference type="Proteomes" id="UP000295375"/>
    </source>
</evidence>
<evidence type="ECO:0000256" key="1">
    <source>
        <dbReference type="ARBA" id="ARBA00022438"/>
    </source>
</evidence>
<keyword evidence="7" id="KW-0865">Zymogen</keyword>
<dbReference type="SUPFAM" id="SSF53187">
    <property type="entry name" value="Zn-dependent exopeptidases"/>
    <property type="match status" value="1"/>
</dbReference>
<dbReference type="FunFam" id="2.60.120.260:FF:000149">
    <property type="entry name" value="Leupeptin-inactivating enzyme 1"/>
    <property type="match status" value="1"/>
</dbReference>